<name>A0A0F8WMK2_9ZZZZ</name>
<dbReference type="EMBL" id="LAZR01064249">
    <property type="protein sequence ID" value="KKK57898.1"/>
    <property type="molecule type" value="Genomic_DNA"/>
</dbReference>
<reference evidence="1" key="1">
    <citation type="journal article" date="2015" name="Nature">
        <title>Complex archaea that bridge the gap between prokaryotes and eukaryotes.</title>
        <authorList>
            <person name="Spang A."/>
            <person name="Saw J.H."/>
            <person name="Jorgensen S.L."/>
            <person name="Zaremba-Niedzwiedzka K."/>
            <person name="Martijn J."/>
            <person name="Lind A.E."/>
            <person name="van Eijk R."/>
            <person name="Schleper C."/>
            <person name="Guy L."/>
            <person name="Ettema T.J."/>
        </authorList>
    </citation>
    <scope>NUCLEOTIDE SEQUENCE</scope>
</reference>
<sequence>VYISGNSDLTEVEQKYLKPLIPFYTFMRKNIANQISGMMLMPDMYRLAAKAEEAVSMDDFDFALVPEYMKEQGYLPVGQGEKGPIMWWPNLPYADLNKIPLMFEGEGIEFEDTDG</sequence>
<protein>
    <submittedName>
        <fullName evidence="1">Uncharacterized protein</fullName>
    </submittedName>
</protein>
<comment type="caution">
    <text evidence="1">The sequence shown here is derived from an EMBL/GenBank/DDBJ whole genome shotgun (WGS) entry which is preliminary data.</text>
</comment>
<organism evidence="1">
    <name type="scientific">marine sediment metagenome</name>
    <dbReference type="NCBI Taxonomy" id="412755"/>
    <lineage>
        <taxon>unclassified sequences</taxon>
        <taxon>metagenomes</taxon>
        <taxon>ecological metagenomes</taxon>
    </lineage>
</organism>
<accession>A0A0F8WMK2</accession>
<proteinExistence type="predicted"/>
<gene>
    <name evidence="1" type="ORF">LCGC14_3049880</name>
</gene>
<dbReference type="AlphaFoldDB" id="A0A0F8WMK2"/>
<evidence type="ECO:0000313" key="1">
    <source>
        <dbReference type="EMBL" id="KKK57898.1"/>
    </source>
</evidence>
<feature type="non-terminal residue" evidence="1">
    <location>
        <position position="1"/>
    </location>
</feature>